<dbReference type="Proteomes" id="UP000242205">
    <property type="component" value="Chromosome"/>
</dbReference>
<dbReference type="GO" id="GO:0030674">
    <property type="term" value="F:protein-macromolecule adaptor activity"/>
    <property type="evidence" value="ECO:0007669"/>
    <property type="project" value="TreeGrafter"/>
</dbReference>
<evidence type="ECO:0000256" key="1">
    <source>
        <dbReference type="ARBA" id="ARBA00022729"/>
    </source>
</evidence>
<comment type="function">
    <text evidence="4">Part of the outer membrane protein assembly complex, which is involved in assembly and insertion of beta-barrel proteins into the outer membrane.</text>
</comment>
<protein>
    <recommendedName>
        <fullName evidence="4">Outer membrane protein assembly factor BamE</fullName>
    </recommendedName>
</protein>
<proteinExistence type="inferred from homology"/>
<evidence type="ECO:0000256" key="4">
    <source>
        <dbReference type="HAMAP-Rule" id="MF_00925"/>
    </source>
</evidence>
<dbReference type="PANTHER" id="PTHR37482:SF1">
    <property type="entry name" value="OUTER MEMBRANE PROTEIN ASSEMBLY FACTOR BAME"/>
    <property type="match status" value="1"/>
</dbReference>
<dbReference type="InterPro" id="IPR026592">
    <property type="entry name" value="BamE"/>
</dbReference>
<evidence type="ECO:0000256" key="5">
    <source>
        <dbReference type="SAM" id="MobiDB-lite"/>
    </source>
</evidence>
<evidence type="ECO:0000313" key="7">
    <source>
        <dbReference type="EMBL" id="AUN94758.1"/>
    </source>
</evidence>
<keyword evidence="4" id="KW-0449">Lipoprotein</keyword>
<keyword evidence="4" id="KW-0564">Palmitate</keyword>
<dbReference type="RefSeq" id="WP_102246825.1">
    <property type="nucleotide sequence ID" value="NZ_CP025682.1"/>
</dbReference>
<name>A0A2I6S692_9RHOO</name>
<evidence type="ECO:0000256" key="2">
    <source>
        <dbReference type="ARBA" id="ARBA00023136"/>
    </source>
</evidence>
<comment type="similarity">
    <text evidence="4">Belongs to the BamE family.</text>
</comment>
<keyword evidence="1 4" id="KW-0732">Signal</keyword>
<keyword evidence="3 4" id="KW-0998">Cell outer membrane</keyword>
<dbReference type="InterPro" id="IPR037873">
    <property type="entry name" value="BamE-like"/>
</dbReference>
<dbReference type="EMBL" id="CP025682">
    <property type="protein sequence ID" value="AUN94758.1"/>
    <property type="molecule type" value="Genomic_DNA"/>
</dbReference>
<dbReference type="PANTHER" id="PTHR37482">
    <property type="entry name" value="OUTER MEMBRANE PROTEIN ASSEMBLY FACTOR BAME"/>
    <property type="match status" value="1"/>
</dbReference>
<dbReference type="GO" id="GO:0043165">
    <property type="term" value="P:Gram-negative-bacterium-type cell outer membrane assembly"/>
    <property type="evidence" value="ECO:0007669"/>
    <property type="project" value="UniProtKB-UniRule"/>
</dbReference>
<dbReference type="PROSITE" id="PS51257">
    <property type="entry name" value="PROKAR_LIPOPROTEIN"/>
    <property type="match status" value="1"/>
</dbReference>
<accession>A0A2I6S692</accession>
<comment type="subunit">
    <text evidence="4">Part of the Bam complex.</text>
</comment>
<sequence length="134" mass="15043">MRSISVSVALAGSLLAGGCSIDSLVSPYRIDVRQGNYVDQQMVAQLRRGMTREQVRFVLGTPLVVDMFRENRWDYVYRHTEGWNEPQTRRLSLFFVDDKLDSVEGDVVAAGDEPEESATPAPRSRVIEVPGKAR</sequence>
<evidence type="ECO:0000259" key="6">
    <source>
        <dbReference type="Pfam" id="PF04355"/>
    </source>
</evidence>
<dbReference type="GO" id="GO:1990063">
    <property type="term" value="C:Bam protein complex"/>
    <property type="evidence" value="ECO:0007669"/>
    <property type="project" value="TreeGrafter"/>
</dbReference>
<dbReference type="Pfam" id="PF04355">
    <property type="entry name" value="BamE"/>
    <property type="match status" value="1"/>
</dbReference>
<dbReference type="InterPro" id="IPR007450">
    <property type="entry name" value="BamE_dom"/>
</dbReference>
<evidence type="ECO:0000256" key="3">
    <source>
        <dbReference type="ARBA" id="ARBA00023237"/>
    </source>
</evidence>
<dbReference type="AlphaFoldDB" id="A0A2I6S692"/>
<organism evidence="7 8">
    <name type="scientific">Pseudazoarcus pumilus</name>
    <dbReference type="NCBI Taxonomy" id="2067960"/>
    <lineage>
        <taxon>Bacteria</taxon>
        <taxon>Pseudomonadati</taxon>
        <taxon>Pseudomonadota</taxon>
        <taxon>Betaproteobacteria</taxon>
        <taxon>Rhodocyclales</taxon>
        <taxon>Zoogloeaceae</taxon>
        <taxon>Pseudazoarcus</taxon>
    </lineage>
</organism>
<keyword evidence="2 4" id="KW-0472">Membrane</keyword>
<gene>
    <name evidence="4" type="primary">bamE</name>
    <name evidence="7" type="ORF">C0099_07315</name>
</gene>
<comment type="subcellular location">
    <subcellularLocation>
        <location evidence="4">Cell outer membrane</location>
        <topology evidence="4">Lipid-anchor</topology>
    </subcellularLocation>
</comment>
<feature type="region of interest" description="Disordered" evidence="5">
    <location>
        <begin position="109"/>
        <end position="134"/>
    </location>
</feature>
<dbReference type="KEGG" id="atw:C0099_07315"/>
<dbReference type="Gene3D" id="3.30.1450.10">
    <property type="match status" value="1"/>
</dbReference>
<dbReference type="HAMAP" id="MF_00925">
    <property type="entry name" value="OM_assembly_BamE"/>
    <property type="match status" value="1"/>
</dbReference>
<dbReference type="GO" id="GO:0051205">
    <property type="term" value="P:protein insertion into membrane"/>
    <property type="evidence" value="ECO:0007669"/>
    <property type="project" value="UniProtKB-UniRule"/>
</dbReference>
<keyword evidence="8" id="KW-1185">Reference proteome</keyword>
<evidence type="ECO:0000313" key="8">
    <source>
        <dbReference type="Proteomes" id="UP000242205"/>
    </source>
</evidence>
<feature type="domain" description="Outer membrane protein assembly factor BamE" evidence="6">
    <location>
        <begin position="35"/>
        <end position="103"/>
    </location>
</feature>
<reference evidence="7 8" key="1">
    <citation type="submission" date="2018-01" db="EMBL/GenBank/DDBJ databases">
        <authorList>
            <person name="Fu G.-Y."/>
        </authorList>
    </citation>
    <scope>NUCLEOTIDE SEQUENCE [LARGE SCALE GENOMIC DNA]</scope>
    <source>
        <strain evidence="7 8">SY39</strain>
    </source>
</reference>
<dbReference type="OrthoDB" id="9808250at2"/>